<dbReference type="EMBL" id="CYKH01000962">
    <property type="protein sequence ID" value="CUG73306.1"/>
    <property type="molecule type" value="Genomic_DNA"/>
</dbReference>
<protein>
    <submittedName>
        <fullName evidence="1">Uncharacterized protein</fullName>
    </submittedName>
</protein>
<accession>A0A0S4J4X5</accession>
<dbReference type="AlphaFoldDB" id="A0A0S4J4X5"/>
<dbReference type="Proteomes" id="UP000051952">
    <property type="component" value="Unassembled WGS sequence"/>
</dbReference>
<keyword evidence="2" id="KW-1185">Reference proteome</keyword>
<proteinExistence type="predicted"/>
<gene>
    <name evidence="1" type="ORF">BSAL_84170</name>
</gene>
<dbReference type="VEuPathDB" id="TriTrypDB:BSAL_84170"/>
<evidence type="ECO:0000313" key="2">
    <source>
        <dbReference type="Proteomes" id="UP000051952"/>
    </source>
</evidence>
<reference evidence="2" key="1">
    <citation type="submission" date="2015-09" db="EMBL/GenBank/DDBJ databases">
        <authorList>
            <consortium name="Pathogen Informatics"/>
        </authorList>
    </citation>
    <scope>NUCLEOTIDE SEQUENCE [LARGE SCALE GENOMIC DNA]</scope>
    <source>
        <strain evidence="2">Lake Konstanz</strain>
    </source>
</reference>
<organism evidence="1 2">
    <name type="scientific">Bodo saltans</name>
    <name type="common">Flagellated protozoan</name>
    <dbReference type="NCBI Taxonomy" id="75058"/>
    <lineage>
        <taxon>Eukaryota</taxon>
        <taxon>Discoba</taxon>
        <taxon>Euglenozoa</taxon>
        <taxon>Kinetoplastea</taxon>
        <taxon>Metakinetoplastina</taxon>
        <taxon>Eubodonida</taxon>
        <taxon>Bodonidae</taxon>
        <taxon>Bodo</taxon>
    </lineage>
</organism>
<sequence>MTDTWSSSLCACCEGPSGIFCDSWCFPCYQSALQHNYPSKDVCCTVLGLCCVDGGFGACSRCFHAGARAKAVARFQIDEGCCCTYFLSCYCYQCSIAQVHREYWMRGISLGGVCISDSPAPDSVQAPSPQVMQQYAMPPPVMVNAQPQPIVALNPQLYIATYNQLLQRQQRGEVLSLYEAQVLPQLQMYHLKGQTVQALQQRQQAGELLSPAELQDLNQMMQQLAAIQQQIPLQPQQAQVQAFPADPAVAGLVIDNHLPYANP</sequence>
<evidence type="ECO:0000313" key="1">
    <source>
        <dbReference type="EMBL" id="CUG73306.1"/>
    </source>
</evidence>
<name>A0A0S4J4X5_BODSA</name>